<dbReference type="InterPro" id="IPR038659">
    <property type="entry name" value="AOX_sf"/>
</dbReference>
<reference evidence="2 3" key="1">
    <citation type="journal article" date="2022" name="Nat. Genet.">
        <title>Improved pea reference genome and pan-genome highlight genomic features and evolutionary characteristics.</title>
        <authorList>
            <person name="Yang T."/>
            <person name="Liu R."/>
            <person name="Luo Y."/>
            <person name="Hu S."/>
            <person name="Wang D."/>
            <person name="Wang C."/>
            <person name="Pandey M.K."/>
            <person name="Ge S."/>
            <person name="Xu Q."/>
            <person name="Li N."/>
            <person name="Li G."/>
            <person name="Huang Y."/>
            <person name="Saxena R.K."/>
            <person name="Ji Y."/>
            <person name="Li M."/>
            <person name="Yan X."/>
            <person name="He Y."/>
            <person name="Liu Y."/>
            <person name="Wang X."/>
            <person name="Xiang C."/>
            <person name="Varshney R.K."/>
            <person name="Ding H."/>
            <person name="Gao S."/>
            <person name="Zong X."/>
        </authorList>
    </citation>
    <scope>NUCLEOTIDE SEQUENCE [LARGE SCALE GENOMIC DNA]</scope>
    <source>
        <strain evidence="2 3">cv. Zhongwan 6</strain>
    </source>
</reference>
<dbReference type="EMBL" id="JAMSHJ010000006">
    <property type="protein sequence ID" value="KAI5399125.1"/>
    <property type="molecule type" value="Genomic_DNA"/>
</dbReference>
<name>A0A9D5AB48_PEA</name>
<proteinExistence type="predicted"/>
<keyword evidence="3" id="KW-1185">Reference proteome</keyword>
<evidence type="ECO:0000313" key="3">
    <source>
        <dbReference type="Proteomes" id="UP001058974"/>
    </source>
</evidence>
<accession>A0A9D5AB48</accession>
<protein>
    <submittedName>
        <fullName evidence="2">Uncharacterized protein</fullName>
    </submittedName>
</protein>
<organism evidence="2 3">
    <name type="scientific">Pisum sativum</name>
    <name type="common">Garden pea</name>
    <name type="synonym">Lathyrus oleraceus</name>
    <dbReference type="NCBI Taxonomy" id="3888"/>
    <lineage>
        <taxon>Eukaryota</taxon>
        <taxon>Viridiplantae</taxon>
        <taxon>Streptophyta</taxon>
        <taxon>Embryophyta</taxon>
        <taxon>Tracheophyta</taxon>
        <taxon>Spermatophyta</taxon>
        <taxon>Magnoliopsida</taxon>
        <taxon>eudicotyledons</taxon>
        <taxon>Gunneridae</taxon>
        <taxon>Pentapetalae</taxon>
        <taxon>rosids</taxon>
        <taxon>fabids</taxon>
        <taxon>Fabales</taxon>
        <taxon>Fabaceae</taxon>
        <taxon>Papilionoideae</taxon>
        <taxon>50 kb inversion clade</taxon>
        <taxon>NPAAA clade</taxon>
        <taxon>Hologalegina</taxon>
        <taxon>IRL clade</taxon>
        <taxon>Fabeae</taxon>
        <taxon>Lathyrus</taxon>
    </lineage>
</organism>
<evidence type="ECO:0000313" key="2">
    <source>
        <dbReference type="EMBL" id="KAI5399125.1"/>
    </source>
</evidence>
<sequence length="78" mass="8925">MKQPMIEENITPPTSLTPRWDETSSSERTPRLRSIEELYEGLVSFNNLEEQAIHSYTEFFKELDKGNIENVPAPAIAS</sequence>
<gene>
    <name evidence="2" type="ORF">KIW84_064486</name>
</gene>
<evidence type="ECO:0000256" key="1">
    <source>
        <dbReference type="SAM" id="MobiDB-lite"/>
    </source>
</evidence>
<dbReference type="Proteomes" id="UP001058974">
    <property type="component" value="Chromosome 6"/>
</dbReference>
<feature type="region of interest" description="Disordered" evidence="1">
    <location>
        <begin position="1"/>
        <end position="29"/>
    </location>
</feature>
<dbReference type="Gene3D" id="1.20.1260.140">
    <property type="entry name" value="Alternative oxidase"/>
    <property type="match status" value="1"/>
</dbReference>
<dbReference type="Gramene" id="Psat06G0448600-T1">
    <property type="protein sequence ID" value="KAI5399125.1"/>
    <property type="gene ID" value="KIW84_064486"/>
</dbReference>
<comment type="caution">
    <text evidence="2">The sequence shown here is derived from an EMBL/GenBank/DDBJ whole genome shotgun (WGS) entry which is preliminary data.</text>
</comment>
<dbReference type="AlphaFoldDB" id="A0A9D5AB48"/>